<evidence type="ECO:0000313" key="2">
    <source>
        <dbReference type="Proteomes" id="UP000009062"/>
    </source>
</evidence>
<evidence type="ECO:0000313" key="1">
    <source>
        <dbReference type="EMBL" id="AFA38050.1"/>
    </source>
</evidence>
<reference evidence="1 2" key="1">
    <citation type="journal article" date="2012" name="Stand. Genomic Sci.">
        <title>Complete genome sequence of Pyrobaculum oguniense.</title>
        <authorList>
            <person name="Bernick D.L."/>
            <person name="Karplus K."/>
            <person name="Lui L.M."/>
            <person name="Coker J.K."/>
            <person name="Murphy J.N."/>
            <person name="Chan P.P."/>
            <person name="Cozen A.E."/>
            <person name="Lowe T.M."/>
        </authorList>
    </citation>
    <scope>NUCLEOTIDE SEQUENCE [LARGE SCALE GENOMIC DNA]</scope>
    <source>
        <strain evidence="1 2">TE7</strain>
    </source>
</reference>
<dbReference type="PROSITE" id="PS51257">
    <property type="entry name" value="PROKAR_LIPOPROTEIN"/>
    <property type="match status" value="1"/>
</dbReference>
<protein>
    <submittedName>
        <fullName evidence="1">Uncharacterized protein</fullName>
    </submittedName>
</protein>
<dbReference type="KEGG" id="pog:Pogu_0023"/>
<dbReference type="Proteomes" id="UP000009062">
    <property type="component" value="Chromosome"/>
</dbReference>
<dbReference type="AlphaFoldDB" id="H6Q620"/>
<gene>
    <name evidence="1" type="ordered locus">Pogu_0023</name>
</gene>
<sequence length="149" mass="16577">MPNPKLVFAIIVLVAASAYAGSATVSGCADYAVALGNGPNYDVSWMRGVINSLAEYSGYKCTGSNISDNYAWFYVSNYASRLVNWACIPVGVTTTLYAVGTTSWYMIRSGFFDPFLAKYDVYGNYRYLGYCRPENVVYSYQIKAFLEWP</sequence>
<proteinExistence type="predicted"/>
<dbReference type="EMBL" id="CP003316">
    <property type="protein sequence ID" value="AFA38050.1"/>
    <property type="molecule type" value="Genomic_DNA"/>
</dbReference>
<accession>H6Q620</accession>
<name>H6Q620_PYROT</name>
<dbReference type="HOGENOM" id="CLU_1745619_0_0_2"/>
<keyword evidence="2" id="KW-1185">Reference proteome</keyword>
<dbReference type="eggNOG" id="arCOG12879">
    <property type="taxonomic scope" value="Archaea"/>
</dbReference>
<dbReference type="STRING" id="698757.Pogu_0023"/>
<organism evidence="1 2">
    <name type="scientific">Pyrobaculum oguniense (strain DSM 13380 / JCM 10595 / TE7)</name>
    <dbReference type="NCBI Taxonomy" id="698757"/>
    <lineage>
        <taxon>Archaea</taxon>
        <taxon>Thermoproteota</taxon>
        <taxon>Thermoprotei</taxon>
        <taxon>Thermoproteales</taxon>
        <taxon>Thermoproteaceae</taxon>
        <taxon>Pyrobaculum</taxon>
    </lineage>
</organism>